<keyword evidence="1" id="KW-1133">Transmembrane helix</keyword>
<dbReference type="EMBL" id="DTGR01000147">
    <property type="protein sequence ID" value="HHS29875.1"/>
    <property type="molecule type" value="Genomic_DNA"/>
</dbReference>
<name>A0A7V6A4B0_9BACT</name>
<feature type="transmembrane region" description="Helical" evidence="1">
    <location>
        <begin position="63"/>
        <end position="82"/>
    </location>
</feature>
<protein>
    <recommendedName>
        <fullName evidence="2">EamA domain-containing protein</fullName>
    </recommendedName>
</protein>
<dbReference type="GO" id="GO:0016020">
    <property type="term" value="C:membrane"/>
    <property type="evidence" value="ECO:0007669"/>
    <property type="project" value="InterPro"/>
</dbReference>
<dbReference type="InterPro" id="IPR000620">
    <property type="entry name" value="EamA_dom"/>
</dbReference>
<feature type="transmembrane region" description="Helical" evidence="1">
    <location>
        <begin position="32"/>
        <end position="51"/>
    </location>
</feature>
<comment type="caution">
    <text evidence="3">The sequence shown here is derived from an EMBL/GenBank/DDBJ whole genome shotgun (WGS) entry which is preliminary data.</text>
</comment>
<accession>A0A7V6A4B0</accession>
<dbReference type="PANTHER" id="PTHR22911:SF137">
    <property type="entry name" value="SOLUTE CARRIER FAMILY 35 MEMBER G2-RELATED"/>
    <property type="match status" value="1"/>
</dbReference>
<proteinExistence type="predicted"/>
<gene>
    <name evidence="3" type="ORF">ENV52_09275</name>
</gene>
<dbReference type="AlphaFoldDB" id="A0A7V6A4B0"/>
<dbReference type="Gene3D" id="1.10.3730.20">
    <property type="match status" value="1"/>
</dbReference>
<sequence>MSSWLALSLVSLVLWGIWGVFSKLATQQLGPQAAYLLGIIGYLPVLGILMYETGGKVPWQPWGWASALAAGMSTGFGLFFFFRALNAGTASVVVPMTSLYPVVTVLLSWLFLGEHLSPRQLTGLIMAITAVWLLSE</sequence>
<dbReference type="SUPFAM" id="SSF103481">
    <property type="entry name" value="Multidrug resistance efflux transporter EmrE"/>
    <property type="match status" value="1"/>
</dbReference>
<keyword evidence="1" id="KW-0812">Transmembrane</keyword>
<reference evidence="3" key="1">
    <citation type="journal article" date="2020" name="mSystems">
        <title>Genome- and Community-Level Interaction Insights into Carbon Utilization and Element Cycling Functions of Hydrothermarchaeota in Hydrothermal Sediment.</title>
        <authorList>
            <person name="Zhou Z."/>
            <person name="Liu Y."/>
            <person name="Xu W."/>
            <person name="Pan J."/>
            <person name="Luo Z.H."/>
            <person name="Li M."/>
        </authorList>
    </citation>
    <scope>NUCLEOTIDE SEQUENCE [LARGE SCALE GENOMIC DNA]</scope>
    <source>
        <strain evidence="3">SpSt-767</strain>
    </source>
</reference>
<dbReference type="PANTHER" id="PTHR22911">
    <property type="entry name" value="ACYL-MALONYL CONDENSING ENZYME-RELATED"/>
    <property type="match status" value="1"/>
</dbReference>
<feature type="transmembrane region" description="Helical" evidence="1">
    <location>
        <begin position="88"/>
        <end position="112"/>
    </location>
</feature>
<feature type="domain" description="EamA" evidence="2">
    <location>
        <begin position="3"/>
        <end position="135"/>
    </location>
</feature>
<dbReference type="InterPro" id="IPR037185">
    <property type="entry name" value="EmrE-like"/>
</dbReference>
<evidence type="ECO:0000313" key="3">
    <source>
        <dbReference type="EMBL" id="HHS29875.1"/>
    </source>
</evidence>
<evidence type="ECO:0000259" key="2">
    <source>
        <dbReference type="Pfam" id="PF00892"/>
    </source>
</evidence>
<dbReference type="Pfam" id="PF00892">
    <property type="entry name" value="EamA"/>
    <property type="match status" value="1"/>
</dbReference>
<evidence type="ECO:0000256" key="1">
    <source>
        <dbReference type="SAM" id="Phobius"/>
    </source>
</evidence>
<feature type="transmembrane region" description="Helical" evidence="1">
    <location>
        <begin position="119"/>
        <end position="135"/>
    </location>
</feature>
<organism evidence="3">
    <name type="scientific">Desulfobacca acetoxidans</name>
    <dbReference type="NCBI Taxonomy" id="60893"/>
    <lineage>
        <taxon>Bacteria</taxon>
        <taxon>Pseudomonadati</taxon>
        <taxon>Thermodesulfobacteriota</taxon>
        <taxon>Desulfobaccia</taxon>
        <taxon>Desulfobaccales</taxon>
        <taxon>Desulfobaccaceae</taxon>
        <taxon>Desulfobacca</taxon>
    </lineage>
</organism>
<keyword evidence="1" id="KW-0472">Membrane</keyword>